<keyword evidence="3" id="KW-1003">Cell membrane</keyword>
<evidence type="ECO:0000256" key="9">
    <source>
        <dbReference type="RuleBase" id="RU369079"/>
    </source>
</evidence>
<sequence length="202" mass="21698">MGTLLKLSQAIDALSRLIGKVVIWFIFATAVISTLNAVARKAFHVGSNAFLEIQWYLFAAVFMLGAGYAFLQNAHVRIDVVAGKLSARTRNLIDVIGIIVFLLPLCYFMISFSWPVVHGAYVSGEVSSNAGGLIRWPVYALVPAGFALLGLQAVSELFKRIAFLTGKGPDSLAHDTHSDIEEHVQAAVSATAPNNAAGEPQK</sequence>
<protein>
    <recommendedName>
        <fullName evidence="9">TRAP transporter small permease protein</fullName>
    </recommendedName>
</protein>
<evidence type="ECO:0000256" key="4">
    <source>
        <dbReference type="ARBA" id="ARBA00022519"/>
    </source>
</evidence>
<feature type="transmembrane region" description="Helical" evidence="9">
    <location>
        <begin position="134"/>
        <end position="154"/>
    </location>
</feature>
<dbReference type="InterPro" id="IPR007387">
    <property type="entry name" value="TRAP_DctQ"/>
</dbReference>
<reference evidence="11 12" key="1">
    <citation type="submission" date="2019-12" db="EMBL/GenBank/DDBJ databases">
        <title>Comparative genomics gives insights into the taxonomy of the Azoarcus-Aromatoleum group and reveals separate origins of nif in the plant-associated Azoarcus and non-plant-associated Aromatoleum sub-groups.</title>
        <authorList>
            <person name="Lafos M."/>
            <person name="Maluk M."/>
            <person name="Batista M."/>
            <person name="Junghare M."/>
            <person name="Carmona M."/>
            <person name="Faoro H."/>
            <person name="Cruz L.M."/>
            <person name="Battistoni F."/>
            <person name="De Souza E."/>
            <person name="Pedrosa F."/>
            <person name="Chen W.-M."/>
            <person name="Poole P.S."/>
            <person name="Dixon R.A."/>
            <person name="James E.K."/>
        </authorList>
    </citation>
    <scope>NUCLEOTIDE SEQUENCE [LARGE SCALE GENOMIC DNA]</scope>
    <source>
        <strain evidence="11 12">T</strain>
    </source>
</reference>
<evidence type="ECO:0000256" key="6">
    <source>
        <dbReference type="ARBA" id="ARBA00022989"/>
    </source>
</evidence>
<comment type="caution">
    <text evidence="11">The sequence shown here is derived from an EMBL/GenBank/DDBJ whole genome shotgun (WGS) entry which is preliminary data.</text>
</comment>
<keyword evidence="7 9" id="KW-0472">Membrane</keyword>
<keyword evidence="5 9" id="KW-0812">Transmembrane</keyword>
<feature type="transmembrane region" description="Helical" evidence="9">
    <location>
        <begin position="21"/>
        <end position="38"/>
    </location>
</feature>
<evidence type="ECO:0000256" key="1">
    <source>
        <dbReference type="ARBA" id="ARBA00004429"/>
    </source>
</evidence>
<dbReference type="RefSeq" id="WP_169140714.1">
    <property type="nucleotide sequence ID" value="NZ_WTVS01000022.1"/>
</dbReference>
<evidence type="ECO:0000256" key="5">
    <source>
        <dbReference type="ARBA" id="ARBA00022692"/>
    </source>
</evidence>
<feature type="transmembrane region" description="Helical" evidence="9">
    <location>
        <begin position="92"/>
        <end position="114"/>
    </location>
</feature>
<dbReference type="Pfam" id="PF04290">
    <property type="entry name" value="DctQ"/>
    <property type="match status" value="1"/>
</dbReference>
<dbReference type="EMBL" id="WTVS01000022">
    <property type="protein sequence ID" value="NMF98099.1"/>
    <property type="molecule type" value="Genomic_DNA"/>
</dbReference>
<evidence type="ECO:0000259" key="10">
    <source>
        <dbReference type="Pfam" id="PF04290"/>
    </source>
</evidence>
<keyword evidence="6 9" id="KW-1133">Transmembrane helix</keyword>
<accession>A0ABX1NFR1</accession>
<evidence type="ECO:0000256" key="2">
    <source>
        <dbReference type="ARBA" id="ARBA00022448"/>
    </source>
</evidence>
<evidence type="ECO:0000256" key="3">
    <source>
        <dbReference type="ARBA" id="ARBA00022475"/>
    </source>
</evidence>
<dbReference type="PANTHER" id="PTHR35011">
    <property type="entry name" value="2,3-DIKETO-L-GULONATE TRAP TRANSPORTER SMALL PERMEASE PROTEIN YIAM"/>
    <property type="match status" value="1"/>
</dbReference>
<evidence type="ECO:0000256" key="7">
    <source>
        <dbReference type="ARBA" id="ARBA00023136"/>
    </source>
</evidence>
<dbReference type="InterPro" id="IPR055348">
    <property type="entry name" value="DctQ"/>
</dbReference>
<evidence type="ECO:0000256" key="8">
    <source>
        <dbReference type="ARBA" id="ARBA00038436"/>
    </source>
</evidence>
<comment type="similarity">
    <text evidence="8 9">Belongs to the TRAP transporter small permease family.</text>
</comment>
<name>A0ABX1NFR1_9RHOO</name>
<comment type="subunit">
    <text evidence="9">The complex comprises the extracytoplasmic solute receptor protein and the two transmembrane proteins.</text>
</comment>
<feature type="domain" description="Tripartite ATP-independent periplasmic transporters DctQ component" evidence="10">
    <location>
        <begin position="30"/>
        <end position="161"/>
    </location>
</feature>
<gene>
    <name evidence="11" type="ORF">GPA27_11955</name>
</gene>
<comment type="subcellular location">
    <subcellularLocation>
        <location evidence="1 9">Cell inner membrane</location>
        <topology evidence="1 9">Multi-pass membrane protein</topology>
    </subcellularLocation>
</comment>
<keyword evidence="12" id="KW-1185">Reference proteome</keyword>
<organism evidence="11 12">
    <name type="scientific">Aromatoleum toluolicum</name>
    <dbReference type="NCBI Taxonomy" id="90060"/>
    <lineage>
        <taxon>Bacteria</taxon>
        <taxon>Pseudomonadati</taxon>
        <taxon>Pseudomonadota</taxon>
        <taxon>Betaproteobacteria</taxon>
        <taxon>Rhodocyclales</taxon>
        <taxon>Rhodocyclaceae</taxon>
        <taxon>Aromatoleum</taxon>
    </lineage>
</organism>
<dbReference type="Proteomes" id="UP000634522">
    <property type="component" value="Unassembled WGS sequence"/>
</dbReference>
<comment type="function">
    <text evidence="9">Part of the tripartite ATP-independent periplasmic (TRAP) transport system.</text>
</comment>
<dbReference type="PANTHER" id="PTHR35011:SF4">
    <property type="entry name" value="SLL1102 PROTEIN"/>
    <property type="match status" value="1"/>
</dbReference>
<proteinExistence type="inferred from homology"/>
<feature type="transmembrane region" description="Helical" evidence="9">
    <location>
        <begin position="53"/>
        <end position="71"/>
    </location>
</feature>
<evidence type="ECO:0000313" key="11">
    <source>
        <dbReference type="EMBL" id="NMF98099.1"/>
    </source>
</evidence>
<evidence type="ECO:0000313" key="12">
    <source>
        <dbReference type="Proteomes" id="UP000634522"/>
    </source>
</evidence>
<keyword evidence="4 9" id="KW-0997">Cell inner membrane</keyword>
<keyword evidence="2 9" id="KW-0813">Transport</keyword>